<dbReference type="REBASE" id="26592">
    <property type="entry name" value="MevORF669P"/>
</dbReference>
<sequence>MSKAKNNLNDDAWEKVFKNLDLKNDLANHGFAYVSAEDLKQYGDREPRLMAKFDTKESRPELFKKENLSILPVSNGYYIVFKDYNLDSYFDFNSILDSLVIQEHRPGLDLSNFQTLPKDNNYSESQAIDYAYLASVLRTFTNERDLYLTIRGRLRSGQFQFNLPNHNHTVNVSGVQIELDAGYESPGDIYLIEAKVGKRDNFHIRQLYYPYREWLEKTSKNVVPIFFTYTNGLFYLTKFEFGNNFGDLRIVDKNCYTVNDNPYLSVDLDYLLNNTKVECEPSSVPYPQANDVDKIIDVVKNIENGYNNKFLIASYFEFRERQGDYYANAARYLGFLTKTNNGEFRLTETGKKLAHSVYRSERNYIFLQQLLKRPTFHEIIISLKDYDFELSNLDDNLISSIISKHTSLTSGTPKRRASTVKSWLKWIVKNVHIK</sequence>
<dbReference type="InterPro" id="IPR055650">
    <property type="entry name" value="DUF7226"/>
</dbReference>
<dbReference type="OrthoDB" id="112342at2157"/>
<dbReference type="InterPro" id="IPR054266">
    <property type="entry name" value="DUF6997"/>
</dbReference>
<dbReference type="Pfam" id="PF22515">
    <property type="entry name" value="DUF6996"/>
    <property type="match status" value="1"/>
</dbReference>
<feature type="domain" description="DUF6997" evidence="2">
    <location>
        <begin position="109"/>
        <end position="257"/>
    </location>
</feature>
<gene>
    <name evidence="4" type="ordered locus">Metev_0668</name>
</gene>
<evidence type="ECO:0000259" key="1">
    <source>
        <dbReference type="Pfam" id="PF22515"/>
    </source>
</evidence>
<protein>
    <submittedName>
        <fullName evidence="4">Uncharacterized protein</fullName>
    </submittedName>
</protein>
<reference evidence="4 5" key="1">
    <citation type="submission" date="2010-06" db="EMBL/GenBank/DDBJ databases">
        <title>Complete sequence chromosome of Methanohalobium evestigatum Z-7303.</title>
        <authorList>
            <consortium name="US DOE Joint Genome Institute"/>
            <person name="Lucas S."/>
            <person name="Copeland A."/>
            <person name="Lapidus A."/>
            <person name="Cheng J.-F."/>
            <person name="Bruce D."/>
            <person name="Goodwin L."/>
            <person name="Pitluck S."/>
            <person name="Saunders E."/>
            <person name="Detter J.C."/>
            <person name="Han C."/>
            <person name="Tapia R."/>
            <person name="Land M."/>
            <person name="Hauser L."/>
            <person name="Kyrpides N."/>
            <person name="Mikhailova N."/>
            <person name="Sieprawska-Lupa M."/>
            <person name="Whitman W.B."/>
            <person name="Anderson I."/>
            <person name="Woyke T."/>
        </authorList>
    </citation>
    <scope>NUCLEOTIDE SEQUENCE [LARGE SCALE GENOMIC DNA]</scope>
    <source>
        <strain evidence="5">ATCC BAA-1072 / DSM 3721 / NBRC 107634 / OCM 161 / Z-7303</strain>
    </source>
</reference>
<feature type="domain" description="DUF7226" evidence="3">
    <location>
        <begin position="294"/>
        <end position="430"/>
    </location>
</feature>
<dbReference type="Pfam" id="PF22518">
    <property type="entry name" value="DUF6997"/>
    <property type="match status" value="1"/>
</dbReference>
<proteinExistence type="predicted"/>
<dbReference type="Pfam" id="PF23871">
    <property type="entry name" value="DUF7226"/>
    <property type="match status" value="1"/>
</dbReference>
<evidence type="ECO:0000313" key="5">
    <source>
        <dbReference type="Proteomes" id="UP000000391"/>
    </source>
</evidence>
<evidence type="ECO:0000259" key="3">
    <source>
        <dbReference type="Pfam" id="PF23871"/>
    </source>
</evidence>
<evidence type="ECO:0000259" key="2">
    <source>
        <dbReference type="Pfam" id="PF22518"/>
    </source>
</evidence>
<dbReference type="EMBL" id="CP002069">
    <property type="protein sequence ID" value="ADI73574.1"/>
    <property type="molecule type" value="Genomic_DNA"/>
</dbReference>
<organism evidence="4 5">
    <name type="scientific">Methanohalobium evestigatum (strain ATCC BAA-1072 / DSM 3721 / NBRC 107634 / OCM 161 / Z-7303)</name>
    <dbReference type="NCBI Taxonomy" id="644295"/>
    <lineage>
        <taxon>Archaea</taxon>
        <taxon>Methanobacteriati</taxon>
        <taxon>Methanobacteriota</taxon>
        <taxon>Stenosarchaea group</taxon>
        <taxon>Methanomicrobia</taxon>
        <taxon>Methanosarcinales</taxon>
        <taxon>Methanosarcinaceae</taxon>
        <taxon>Methanohalobium</taxon>
    </lineage>
</organism>
<dbReference type="GeneID" id="9346290"/>
<dbReference type="KEGG" id="mev:Metev_0668"/>
<accession>D7E6V0</accession>
<dbReference type="RefSeq" id="WP_013194142.1">
    <property type="nucleotide sequence ID" value="NC_014253.1"/>
</dbReference>
<keyword evidence="5" id="KW-1185">Reference proteome</keyword>
<dbReference type="HOGENOM" id="CLU_656773_0_0_2"/>
<dbReference type="InterPro" id="IPR054265">
    <property type="entry name" value="DUF6996"/>
</dbReference>
<evidence type="ECO:0000313" key="4">
    <source>
        <dbReference type="EMBL" id="ADI73574.1"/>
    </source>
</evidence>
<dbReference type="Proteomes" id="UP000000391">
    <property type="component" value="Chromosome"/>
</dbReference>
<dbReference type="STRING" id="644295.Metev_0668"/>
<dbReference type="AlphaFoldDB" id="D7E6V0"/>
<name>D7E6V0_METEZ</name>
<feature type="domain" description="DUF6996" evidence="1">
    <location>
        <begin position="10"/>
        <end position="80"/>
    </location>
</feature>